<dbReference type="VEuPathDB" id="CryptoDB:Cvel_15872"/>
<evidence type="ECO:0000256" key="1">
    <source>
        <dbReference type="SAM" id="MobiDB-lite"/>
    </source>
</evidence>
<gene>
    <name evidence="2" type="ORF">Cvel_15872</name>
</gene>
<protein>
    <submittedName>
        <fullName evidence="2">Uncharacterized protein</fullName>
    </submittedName>
</protein>
<feature type="compositionally biased region" description="Pro residues" evidence="1">
    <location>
        <begin position="53"/>
        <end position="67"/>
    </location>
</feature>
<dbReference type="AlphaFoldDB" id="A0A0G4F9G6"/>
<organism evidence="2">
    <name type="scientific">Chromera velia CCMP2878</name>
    <dbReference type="NCBI Taxonomy" id="1169474"/>
    <lineage>
        <taxon>Eukaryota</taxon>
        <taxon>Sar</taxon>
        <taxon>Alveolata</taxon>
        <taxon>Colpodellida</taxon>
        <taxon>Chromeraceae</taxon>
        <taxon>Chromera</taxon>
    </lineage>
</organism>
<proteinExistence type="predicted"/>
<feature type="region of interest" description="Disordered" evidence="1">
    <location>
        <begin position="83"/>
        <end position="125"/>
    </location>
</feature>
<reference evidence="2" key="1">
    <citation type="submission" date="2014-11" db="EMBL/GenBank/DDBJ databases">
        <authorList>
            <person name="Otto D Thomas"/>
            <person name="Naeem Raeece"/>
        </authorList>
    </citation>
    <scope>NUCLEOTIDE SEQUENCE</scope>
</reference>
<accession>A0A0G4F9G6</accession>
<feature type="region of interest" description="Disordered" evidence="1">
    <location>
        <begin position="27"/>
        <end position="69"/>
    </location>
</feature>
<evidence type="ECO:0000313" key="2">
    <source>
        <dbReference type="EMBL" id="CEM09356.1"/>
    </source>
</evidence>
<sequence>MPQGYIHSLVRAARFAKNQRRVREGLKPVCEGPPFSSRGRGPQIILPESNPQIVPPESNPQIVPPESNPEIVPPESNLQIVPPESNPQIVPPESNLQIIPPESNPQIVLPESNPQITPPKDYRSDPRFQKILLEVSDEIDIGLPEEEEEEAEAFHRFQLLLDEEAAPSPQRSLSGRFTEGSVHSDYEGFVQGMM</sequence>
<name>A0A0G4F9G6_9ALVE</name>
<dbReference type="EMBL" id="CDMZ01000217">
    <property type="protein sequence ID" value="CEM09356.1"/>
    <property type="molecule type" value="Genomic_DNA"/>
</dbReference>